<dbReference type="Pfam" id="PF06170">
    <property type="entry name" value="DUF983"/>
    <property type="match status" value="1"/>
</dbReference>
<reference evidence="2 3" key="1">
    <citation type="submission" date="2023-04" db="EMBL/GenBank/DDBJ databases">
        <title>A novel bacteria isolated from coastal sediment.</title>
        <authorList>
            <person name="Liu X.-J."/>
            <person name="Du Z.-J."/>
        </authorList>
    </citation>
    <scope>NUCLEOTIDE SEQUENCE [LARGE SCALE GENOMIC DNA]</scope>
    <source>
        <strain evidence="2 3">SDUM461003</strain>
    </source>
</reference>
<accession>A0ABU1AUV1</accession>
<keyword evidence="1" id="KW-1133">Transmembrane helix</keyword>
<gene>
    <name evidence="2" type="ORF">QEH52_10500</name>
</gene>
<dbReference type="EMBL" id="JARXHW010000022">
    <property type="protein sequence ID" value="MDQ8207943.1"/>
    <property type="molecule type" value="Genomic_DNA"/>
</dbReference>
<evidence type="ECO:0000313" key="2">
    <source>
        <dbReference type="EMBL" id="MDQ8207943.1"/>
    </source>
</evidence>
<organism evidence="2 3">
    <name type="scientific">Thalassobacterium maritimum</name>
    <dbReference type="NCBI Taxonomy" id="3041265"/>
    <lineage>
        <taxon>Bacteria</taxon>
        <taxon>Pseudomonadati</taxon>
        <taxon>Verrucomicrobiota</taxon>
        <taxon>Opitutia</taxon>
        <taxon>Puniceicoccales</taxon>
        <taxon>Coraliomargaritaceae</taxon>
        <taxon>Thalassobacterium</taxon>
    </lineage>
</organism>
<sequence>MQIQRGEIFTRTMTGRCPNCGHFGIFKNWFRLNKRCPSCEMELEKEESGFYFGTTSIGYVLAIVIVIIPVCILVVMDMLNMWLGVAIAILGSTLLCTLLYPIMLCWVIMLYYVVQAEELPENQKK</sequence>
<feature type="transmembrane region" description="Helical" evidence="1">
    <location>
        <begin position="81"/>
        <end position="114"/>
    </location>
</feature>
<protein>
    <submittedName>
        <fullName evidence="2">DUF983 domain-containing protein</fullName>
    </submittedName>
</protein>
<comment type="caution">
    <text evidence="2">The sequence shown here is derived from an EMBL/GenBank/DDBJ whole genome shotgun (WGS) entry which is preliminary data.</text>
</comment>
<feature type="transmembrane region" description="Helical" evidence="1">
    <location>
        <begin position="50"/>
        <end position="75"/>
    </location>
</feature>
<proteinExistence type="predicted"/>
<keyword evidence="1" id="KW-0472">Membrane</keyword>
<dbReference type="RefSeq" id="WP_308950309.1">
    <property type="nucleotide sequence ID" value="NZ_JARXHW010000022.1"/>
</dbReference>
<evidence type="ECO:0000256" key="1">
    <source>
        <dbReference type="SAM" id="Phobius"/>
    </source>
</evidence>
<dbReference type="Proteomes" id="UP001225316">
    <property type="component" value="Unassembled WGS sequence"/>
</dbReference>
<name>A0ABU1AUV1_9BACT</name>
<evidence type="ECO:0000313" key="3">
    <source>
        <dbReference type="Proteomes" id="UP001225316"/>
    </source>
</evidence>
<keyword evidence="1" id="KW-0812">Transmembrane</keyword>
<keyword evidence="3" id="KW-1185">Reference proteome</keyword>
<dbReference type="InterPro" id="IPR009325">
    <property type="entry name" value="DUF983"/>
</dbReference>